<dbReference type="GO" id="GO:0030170">
    <property type="term" value="F:pyridoxal phosphate binding"/>
    <property type="evidence" value="ECO:0007669"/>
    <property type="project" value="InterPro"/>
</dbReference>
<keyword evidence="4" id="KW-0808">Transferase</keyword>
<dbReference type="GO" id="GO:0004015">
    <property type="term" value="F:adenosylmethionine-8-amino-7-oxononanoate transaminase activity"/>
    <property type="evidence" value="ECO:0007669"/>
    <property type="project" value="InterPro"/>
</dbReference>
<sequence length="447" mass="47942">MTSQPSGSTSRTTELLARDGERVWHPFTQHARWATDEPLVIDRAEGMYLYDADGRAYLDANSSLWVNVHGHKVPEIDAAIVAQLRRLDHATFLGSTHEPGIELAELLIDRAPAGLTRAFFGSDGASSVEAAIKMAFQASAQRGQDRPLYAHIKEGYHGDTLGAVSVGGIELFHATYRPILLDTVEVSSPGLREPGQSPTDRAQEVVTELRKLMEREGHRICAVIVEPMVQAAAGILTHDVAFLRGVRELCDEFGAFLVADEIATGLGRTGKQWALDHAGVVPDLLTLGKGVTGGYLPLSAVLASEEIYEAFLGAPDSARTFFHGHSYTANPLCCAAAIANLKLMDANDTVGNAAHLGDVLGQRLAPLESHNGVVEVRRLGTMTGIEVSPVDGLERTGFEICQIMKNNGVLTRPLGDVVVLMPPLAMNDTDLNTVVDVCISAIDQVTG</sequence>
<dbReference type="PIRSF" id="PIRSF000521">
    <property type="entry name" value="Transaminase_4ab_Lys_Orn"/>
    <property type="match status" value="1"/>
</dbReference>
<evidence type="ECO:0000256" key="1">
    <source>
        <dbReference type="ARBA" id="ARBA00001933"/>
    </source>
</evidence>
<dbReference type="GO" id="GO:0009102">
    <property type="term" value="P:biotin biosynthetic process"/>
    <property type="evidence" value="ECO:0007669"/>
    <property type="project" value="UniProtKB-UniPathway"/>
</dbReference>
<dbReference type="InterPro" id="IPR015422">
    <property type="entry name" value="PyrdxlP-dep_Trfase_small"/>
</dbReference>
<dbReference type="UniPathway" id="UPA00078"/>
<dbReference type="PANTHER" id="PTHR42684">
    <property type="entry name" value="ADENOSYLMETHIONINE-8-AMINO-7-OXONONANOATE AMINOTRANSFERASE"/>
    <property type="match status" value="1"/>
</dbReference>
<organism evidence="8">
    <name type="scientific">freshwater metagenome</name>
    <dbReference type="NCBI Taxonomy" id="449393"/>
    <lineage>
        <taxon>unclassified sequences</taxon>
        <taxon>metagenomes</taxon>
        <taxon>ecological metagenomes</taxon>
    </lineage>
</organism>
<dbReference type="AlphaFoldDB" id="A0A6J6BWL3"/>
<keyword evidence="6" id="KW-0093">Biotin biosynthesis</keyword>
<dbReference type="InterPro" id="IPR005815">
    <property type="entry name" value="BioA"/>
</dbReference>
<dbReference type="NCBIfam" id="TIGR00508">
    <property type="entry name" value="bioA"/>
    <property type="match status" value="1"/>
</dbReference>
<name>A0A6J6BWL3_9ZZZZ</name>
<keyword evidence="5" id="KW-0949">S-adenosyl-L-methionine</keyword>
<gene>
    <name evidence="8" type="ORF">UFOPK1446_00522</name>
</gene>
<keyword evidence="7" id="KW-0663">Pyridoxal phosphate</keyword>
<dbReference type="InterPro" id="IPR015421">
    <property type="entry name" value="PyrdxlP-dep_Trfase_major"/>
</dbReference>
<dbReference type="PROSITE" id="PS00600">
    <property type="entry name" value="AA_TRANSFER_CLASS_3"/>
    <property type="match status" value="1"/>
</dbReference>
<evidence type="ECO:0000256" key="5">
    <source>
        <dbReference type="ARBA" id="ARBA00022691"/>
    </source>
</evidence>
<keyword evidence="3" id="KW-0032">Aminotransferase</keyword>
<dbReference type="PANTHER" id="PTHR42684:SF17">
    <property type="entry name" value="ADENOSYLMETHIONINE-8-AMINO-7-OXONONANOATE AMINOTRANSFERASE"/>
    <property type="match status" value="1"/>
</dbReference>
<reference evidence="8" key="1">
    <citation type="submission" date="2020-05" db="EMBL/GenBank/DDBJ databases">
        <authorList>
            <person name="Chiriac C."/>
            <person name="Salcher M."/>
            <person name="Ghai R."/>
            <person name="Kavagutti S V."/>
        </authorList>
    </citation>
    <scope>NUCLEOTIDE SEQUENCE</scope>
</reference>
<dbReference type="InterPro" id="IPR049704">
    <property type="entry name" value="Aminotrans_3_PPA_site"/>
</dbReference>
<dbReference type="Pfam" id="PF00202">
    <property type="entry name" value="Aminotran_3"/>
    <property type="match status" value="1"/>
</dbReference>
<evidence type="ECO:0000313" key="8">
    <source>
        <dbReference type="EMBL" id="CAB4543184.1"/>
    </source>
</evidence>
<evidence type="ECO:0000256" key="2">
    <source>
        <dbReference type="ARBA" id="ARBA00004746"/>
    </source>
</evidence>
<dbReference type="HAMAP" id="MF_00834">
    <property type="entry name" value="BioA"/>
    <property type="match status" value="1"/>
</dbReference>
<accession>A0A6J6BWL3</accession>
<evidence type="ECO:0000256" key="7">
    <source>
        <dbReference type="ARBA" id="ARBA00022898"/>
    </source>
</evidence>
<dbReference type="EMBL" id="CAEZSO010000087">
    <property type="protein sequence ID" value="CAB4543184.1"/>
    <property type="molecule type" value="Genomic_DNA"/>
</dbReference>
<comment type="cofactor">
    <cofactor evidence="1">
        <name>pyridoxal 5'-phosphate</name>
        <dbReference type="ChEBI" id="CHEBI:597326"/>
    </cofactor>
</comment>
<dbReference type="SUPFAM" id="SSF53383">
    <property type="entry name" value="PLP-dependent transferases"/>
    <property type="match status" value="1"/>
</dbReference>
<evidence type="ECO:0000256" key="3">
    <source>
        <dbReference type="ARBA" id="ARBA00022576"/>
    </source>
</evidence>
<dbReference type="InterPro" id="IPR015424">
    <property type="entry name" value="PyrdxlP-dep_Trfase"/>
</dbReference>
<protein>
    <submittedName>
        <fullName evidence="8">Unannotated protein</fullName>
    </submittedName>
</protein>
<dbReference type="InterPro" id="IPR005814">
    <property type="entry name" value="Aminotrans_3"/>
</dbReference>
<dbReference type="Gene3D" id="3.40.640.10">
    <property type="entry name" value="Type I PLP-dependent aspartate aminotransferase-like (Major domain)"/>
    <property type="match status" value="1"/>
</dbReference>
<dbReference type="FunFam" id="3.40.640.10:FF:000004">
    <property type="entry name" value="Acetylornithine aminotransferase"/>
    <property type="match status" value="1"/>
</dbReference>
<dbReference type="Gene3D" id="3.90.1150.10">
    <property type="entry name" value="Aspartate Aminotransferase, domain 1"/>
    <property type="match status" value="1"/>
</dbReference>
<evidence type="ECO:0000256" key="6">
    <source>
        <dbReference type="ARBA" id="ARBA00022756"/>
    </source>
</evidence>
<dbReference type="CDD" id="cd00610">
    <property type="entry name" value="OAT_like"/>
    <property type="match status" value="1"/>
</dbReference>
<comment type="pathway">
    <text evidence="2">Cofactor biosynthesis; biotin biosynthesis.</text>
</comment>
<proteinExistence type="inferred from homology"/>
<evidence type="ECO:0000256" key="4">
    <source>
        <dbReference type="ARBA" id="ARBA00022679"/>
    </source>
</evidence>